<keyword evidence="1" id="KW-0677">Repeat</keyword>
<dbReference type="AlphaFoldDB" id="A0A1S3GZ56"/>
<evidence type="ECO:0000256" key="2">
    <source>
        <dbReference type="ARBA" id="ARBA00023043"/>
    </source>
</evidence>
<dbReference type="PROSITE" id="PS50088">
    <property type="entry name" value="ANK_REPEAT"/>
    <property type="match status" value="3"/>
</dbReference>
<evidence type="ECO:0000259" key="4">
    <source>
        <dbReference type="PROSITE" id="PS50104"/>
    </source>
</evidence>
<dbReference type="SMART" id="SM00248">
    <property type="entry name" value="ANK"/>
    <property type="match status" value="3"/>
</dbReference>
<evidence type="ECO:0000313" key="6">
    <source>
        <dbReference type="RefSeq" id="XP_013378957.1"/>
    </source>
</evidence>
<dbReference type="KEGG" id="lak:106150605"/>
<evidence type="ECO:0000256" key="3">
    <source>
        <dbReference type="PROSITE-ProRule" id="PRU00023"/>
    </source>
</evidence>
<evidence type="ECO:0000256" key="1">
    <source>
        <dbReference type="ARBA" id="ARBA00022737"/>
    </source>
</evidence>
<feature type="repeat" description="ANK" evidence="3">
    <location>
        <begin position="68"/>
        <end position="100"/>
    </location>
</feature>
<dbReference type="Gene3D" id="3.40.50.10140">
    <property type="entry name" value="Toll/interleukin-1 receptor homology (TIR) domain"/>
    <property type="match status" value="1"/>
</dbReference>
<accession>A0A1S3GZ56</accession>
<name>A0A1S3GZ56_LINAN</name>
<dbReference type="PROSITE" id="PS50104">
    <property type="entry name" value="TIR"/>
    <property type="match status" value="1"/>
</dbReference>
<keyword evidence="2 3" id="KW-0040">ANK repeat</keyword>
<dbReference type="SUPFAM" id="SSF48403">
    <property type="entry name" value="Ankyrin repeat"/>
    <property type="match status" value="1"/>
</dbReference>
<dbReference type="InterPro" id="IPR035897">
    <property type="entry name" value="Toll_tir_struct_dom_sf"/>
</dbReference>
<sequence length="413" mass="46591">MRLPKLHEATREENVGWLQQLLTAGKCEINEQAWDGNTPLHEAAWCGHTQCVKLLLQHGADTTMRDRDGRTPLHEAACNGRTQCARLLLQQGADTRIQDKSGRTPLHLAAYCGHTHCVQLFLQHGMDTSIQDVDKKTARMVAEEEGHSTEAELLRRFEIPNIKVYILTRTLEHLDEVIDSAEYSTLQLDNSGLNFPGDSKFENVQKLKKWAISRNCTTIRCLQAKLRTANLPRLSSAALDYSAMVVMQISDMTSNEFEALCRTLTTASGLSDTSSSLDHRRCDALIVYSGNDKDVVEPVVQQLEEQGVRCCYSGHDFRLGNTGKESFEEALCESKCTIVFLSKSSWNNQFCKKKWIMALSRAIHKREYAVIPVIFDLPRHQIPSYLKYIKPISAESKNLIPKLVEAVKDKISN</sequence>
<feature type="repeat" description="ANK" evidence="3">
    <location>
        <begin position="35"/>
        <end position="67"/>
    </location>
</feature>
<dbReference type="Pfam" id="PF12796">
    <property type="entry name" value="Ank_2"/>
    <property type="match status" value="1"/>
</dbReference>
<dbReference type="InParanoid" id="A0A1S3GZ56"/>
<feature type="repeat" description="ANK" evidence="3">
    <location>
        <begin position="101"/>
        <end position="133"/>
    </location>
</feature>
<dbReference type="PANTHER" id="PTHR24173:SF74">
    <property type="entry name" value="ANKYRIN REPEAT DOMAIN-CONTAINING PROTEIN 16"/>
    <property type="match status" value="1"/>
</dbReference>
<protein>
    <submittedName>
        <fullName evidence="6">Cortactin-binding protein 2-like</fullName>
    </submittedName>
</protein>
<dbReference type="InterPro" id="IPR036770">
    <property type="entry name" value="Ankyrin_rpt-contain_sf"/>
</dbReference>
<dbReference type="InterPro" id="IPR002110">
    <property type="entry name" value="Ankyrin_rpt"/>
</dbReference>
<dbReference type="Gene3D" id="1.25.40.20">
    <property type="entry name" value="Ankyrin repeat-containing domain"/>
    <property type="match status" value="3"/>
</dbReference>
<dbReference type="Proteomes" id="UP000085678">
    <property type="component" value="Unplaced"/>
</dbReference>
<dbReference type="RefSeq" id="XP_013378957.1">
    <property type="nucleotide sequence ID" value="XM_013523503.1"/>
</dbReference>
<proteinExistence type="predicted"/>
<dbReference type="GeneID" id="106150605"/>
<dbReference type="Pfam" id="PF13676">
    <property type="entry name" value="TIR_2"/>
    <property type="match status" value="1"/>
</dbReference>
<dbReference type="OrthoDB" id="3246549at2759"/>
<organism evidence="5 6">
    <name type="scientific">Lingula anatina</name>
    <name type="common">Brachiopod</name>
    <name type="synonym">Lingula unguis</name>
    <dbReference type="NCBI Taxonomy" id="7574"/>
    <lineage>
        <taxon>Eukaryota</taxon>
        <taxon>Metazoa</taxon>
        <taxon>Spiralia</taxon>
        <taxon>Lophotrochozoa</taxon>
        <taxon>Brachiopoda</taxon>
        <taxon>Linguliformea</taxon>
        <taxon>Lingulata</taxon>
        <taxon>Lingulida</taxon>
        <taxon>Linguloidea</taxon>
        <taxon>Lingulidae</taxon>
        <taxon>Lingula</taxon>
    </lineage>
</organism>
<dbReference type="GO" id="GO:0007165">
    <property type="term" value="P:signal transduction"/>
    <property type="evidence" value="ECO:0007669"/>
    <property type="project" value="InterPro"/>
</dbReference>
<gene>
    <name evidence="6" type="primary">LOC106150605</name>
</gene>
<dbReference type="InterPro" id="IPR000157">
    <property type="entry name" value="TIR_dom"/>
</dbReference>
<dbReference type="PRINTS" id="PR01415">
    <property type="entry name" value="ANKYRIN"/>
</dbReference>
<dbReference type="SUPFAM" id="SSF52200">
    <property type="entry name" value="Toll/Interleukin receptor TIR domain"/>
    <property type="match status" value="1"/>
</dbReference>
<dbReference type="Pfam" id="PF00023">
    <property type="entry name" value="Ank"/>
    <property type="match status" value="1"/>
</dbReference>
<feature type="domain" description="TIR" evidence="4">
    <location>
        <begin position="280"/>
        <end position="413"/>
    </location>
</feature>
<evidence type="ECO:0000313" key="5">
    <source>
        <dbReference type="Proteomes" id="UP000085678"/>
    </source>
</evidence>
<reference evidence="6" key="1">
    <citation type="submission" date="2025-08" db="UniProtKB">
        <authorList>
            <consortium name="RefSeq"/>
        </authorList>
    </citation>
    <scope>IDENTIFICATION</scope>
    <source>
        <tissue evidence="6">Gonads</tissue>
    </source>
</reference>
<dbReference type="PROSITE" id="PS50297">
    <property type="entry name" value="ANK_REP_REGION"/>
    <property type="match status" value="3"/>
</dbReference>
<dbReference type="STRING" id="7574.A0A1S3GZ56"/>
<dbReference type="PANTHER" id="PTHR24173">
    <property type="entry name" value="ANKYRIN REPEAT CONTAINING"/>
    <property type="match status" value="1"/>
</dbReference>
<keyword evidence="5" id="KW-1185">Reference proteome</keyword>